<dbReference type="Proteomes" id="UP001458946">
    <property type="component" value="Unassembled WGS sequence"/>
</dbReference>
<protein>
    <recommendedName>
        <fullName evidence="1">DNA methylase adenine-specific domain-containing protein</fullName>
    </recommendedName>
</protein>
<dbReference type="PRINTS" id="PR00507">
    <property type="entry name" value="N12N6MTFRASE"/>
</dbReference>
<dbReference type="InterPro" id="IPR003356">
    <property type="entry name" value="DNA_methylase_A-5"/>
</dbReference>
<keyword evidence="3" id="KW-1185">Reference proteome</keyword>
<organism evidence="2 3">
    <name type="scientific">Deinococcus xinjiangensis</name>
    <dbReference type="NCBI Taxonomy" id="457454"/>
    <lineage>
        <taxon>Bacteria</taxon>
        <taxon>Thermotogati</taxon>
        <taxon>Deinococcota</taxon>
        <taxon>Deinococci</taxon>
        <taxon>Deinococcales</taxon>
        <taxon>Deinococcaceae</taxon>
        <taxon>Deinococcus</taxon>
    </lineage>
</organism>
<dbReference type="Gene3D" id="3.40.50.150">
    <property type="entry name" value="Vaccinia Virus protein VP39"/>
    <property type="match status" value="1"/>
</dbReference>
<dbReference type="EMBL" id="BAABRN010000022">
    <property type="protein sequence ID" value="GAA5502368.1"/>
    <property type="molecule type" value="Genomic_DNA"/>
</dbReference>
<dbReference type="RefSeq" id="WP_353542340.1">
    <property type="nucleotide sequence ID" value="NZ_BAABRN010000022.1"/>
</dbReference>
<reference evidence="2 3" key="1">
    <citation type="submission" date="2024-02" db="EMBL/GenBank/DDBJ databases">
        <title>Deinococcus xinjiangensis NBRC 107630.</title>
        <authorList>
            <person name="Ichikawa N."/>
            <person name="Katano-Makiyama Y."/>
            <person name="Hidaka K."/>
        </authorList>
    </citation>
    <scope>NUCLEOTIDE SEQUENCE [LARGE SCALE GENOMIC DNA]</scope>
    <source>
        <strain evidence="2 3">NBRC 107630</strain>
    </source>
</reference>
<feature type="domain" description="DNA methylase adenine-specific" evidence="1">
    <location>
        <begin position="163"/>
        <end position="232"/>
    </location>
</feature>
<accession>A0ABP9VE64</accession>
<name>A0ABP9VE64_9DEIO</name>
<dbReference type="Pfam" id="PF02384">
    <property type="entry name" value="N6_Mtase"/>
    <property type="match status" value="1"/>
</dbReference>
<evidence type="ECO:0000259" key="1">
    <source>
        <dbReference type="Pfam" id="PF02384"/>
    </source>
</evidence>
<proteinExistence type="predicted"/>
<comment type="caution">
    <text evidence="2">The sequence shown here is derived from an EMBL/GenBank/DDBJ whole genome shotgun (WGS) entry which is preliminary data.</text>
</comment>
<evidence type="ECO:0000313" key="3">
    <source>
        <dbReference type="Proteomes" id="UP001458946"/>
    </source>
</evidence>
<sequence length="233" mass="25789">MTETSAKRGKQSLFRMAFAFLQTLQRGGYARVTPNPGNSPDRPVNKKQNSLAGREFFLAGPEGLEPSTYGFGDRSLLPVTLATSEGDGALFDSPEIAQTTSDWLDHTFNGDFLPLSEGIFQQLTPAAYTTLGHVLRRAPEGQQMLGWEIKWANLDFAHIPVGVLSQAYELYLREHAPTKQKKEGGYYTPRLIADLMVRASFRALERQENTHKAKVLDPAAGAGVFLLTAFREL</sequence>
<dbReference type="SUPFAM" id="SSF53335">
    <property type="entry name" value="S-adenosyl-L-methionine-dependent methyltransferases"/>
    <property type="match status" value="1"/>
</dbReference>
<gene>
    <name evidence="2" type="ORF">Dxin01_02112</name>
</gene>
<dbReference type="InterPro" id="IPR029063">
    <property type="entry name" value="SAM-dependent_MTases_sf"/>
</dbReference>
<evidence type="ECO:0000313" key="2">
    <source>
        <dbReference type="EMBL" id="GAA5502368.1"/>
    </source>
</evidence>